<organism evidence="1 2">
    <name type="scientific">Halovivax ruber (strain DSM 18193 / JCM 13892 / XH-70)</name>
    <dbReference type="NCBI Taxonomy" id="797302"/>
    <lineage>
        <taxon>Archaea</taxon>
        <taxon>Methanobacteriati</taxon>
        <taxon>Methanobacteriota</taxon>
        <taxon>Stenosarchaea group</taxon>
        <taxon>Halobacteria</taxon>
        <taxon>Halobacteriales</taxon>
        <taxon>Natrialbaceae</taxon>
        <taxon>Halovivax</taxon>
    </lineage>
</organism>
<protein>
    <submittedName>
        <fullName evidence="1">Uncharacterized protein</fullName>
    </submittedName>
</protein>
<dbReference type="KEGG" id="hru:Halru_0368"/>
<keyword evidence="2" id="KW-1185">Reference proteome</keyword>
<dbReference type="AlphaFoldDB" id="L0I9U3"/>
<sequence>MDRREFTKVAGAAATIPLLAGCSDAVSEVTGGLEVTGMNARTTTFGNIELTAQVENGASDSKSGTLVGQVDLEGGDTFTEQKAITVGANRTNTFEIGIDIPVADSLSGGQYTYDVWLD</sequence>
<name>L0I9U3_HALRX</name>
<dbReference type="HOGENOM" id="CLU_2067746_0_0_2"/>
<proteinExistence type="predicted"/>
<dbReference type="EMBL" id="CP003050">
    <property type="protein sequence ID" value="AGB15011.1"/>
    <property type="molecule type" value="Genomic_DNA"/>
</dbReference>
<evidence type="ECO:0000313" key="1">
    <source>
        <dbReference type="EMBL" id="AGB15011.1"/>
    </source>
</evidence>
<evidence type="ECO:0000313" key="2">
    <source>
        <dbReference type="Proteomes" id="UP000010846"/>
    </source>
</evidence>
<reference evidence="1" key="1">
    <citation type="submission" date="2011-09" db="EMBL/GenBank/DDBJ databases">
        <title>Complete sequence of Halovivax ruber XH-70.</title>
        <authorList>
            <consortium name="US DOE Joint Genome Institute"/>
            <person name="Lucas S."/>
            <person name="Han J."/>
            <person name="Lapidus A."/>
            <person name="Cheng J.-F."/>
            <person name="Goodwin L."/>
            <person name="Pitluck S."/>
            <person name="Peters L."/>
            <person name="Mikhailova N."/>
            <person name="Davenport K."/>
            <person name="Detter J.C."/>
            <person name="Han C."/>
            <person name="Tapia R."/>
            <person name="Land M."/>
            <person name="Hauser L."/>
            <person name="Kyrpides N."/>
            <person name="Ivanova N."/>
            <person name="Pagani I."/>
            <person name="Sproer C."/>
            <person name="Anderson I."/>
            <person name="Woyke T."/>
        </authorList>
    </citation>
    <scope>NUCLEOTIDE SEQUENCE</scope>
    <source>
        <strain evidence="1">XH-70</strain>
    </source>
</reference>
<dbReference type="eggNOG" id="arCOG11346">
    <property type="taxonomic scope" value="Archaea"/>
</dbReference>
<dbReference type="RefSeq" id="WP_015299705.1">
    <property type="nucleotide sequence ID" value="NC_019964.1"/>
</dbReference>
<dbReference type="GeneID" id="14375676"/>
<dbReference type="STRING" id="797302.Halru_0368"/>
<dbReference type="Proteomes" id="UP000010846">
    <property type="component" value="Chromosome"/>
</dbReference>
<gene>
    <name evidence="1" type="ordered locus">Halru_0368</name>
</gene>
<dbReference type="PROSITE" id="PS51257">
    <property type="entry name" value="PROKAR_LIPOPROTEIN"/>
    <property type="match status" value="1"/>
</dbReference>
<accession>L0I9U3</accession>
<dbReference type="OrthoDB" id="166436at2157"/>